<evidence type="ECO:0000256" key="1">
    <source>
        <dbReference type="SAM" id="MobiDB-lite"/>
    </source>
</evidence>
<comment type="caution">
    <text evidence="2">The sequence shown here is derived from an EMBL/GenBank/DDBJ whole genome shotgun (WGS) entry which is preliminary data.</text>
</comment>
<dbReference type="AlphaFoldDB" id="A0A7J5YYT8"/>
<keyword evidence="3" id="KW-1185">Reference proteome</keyword>
<dbReference type="Proteomes" id="UP000518266">
    <property type="component" value="Unassembled WGS sequence"/>
</dbReference>
<sequence>MLYVQRLDREVVCSLPEVVPINGKNRVSHPESPALVSGEPREDLGDEDGHPVLAPPLNTDPQPARLLFDNPNFPHSFRRAVRTDGHVSLSRPKAGPGTAVAGSGASKVRVCAVIRVFPGAIYTVVAVVLTPTDTPEPRAAATPPTPMVLVLVLVLTRGWTATMVPRTLSRVVSVRHAISQAHRRVVVVPVVAPLSACLRFGR</sequence>
<evidence type="ECO:0000313" key="3">
    <source>
        <dbReference type="Proteomes" id="UP000518266"/>
    </source>
</evidence>
<proteinExistence type="predicted"/>
<dbReference type="EMBL" id="JAAKFY010000007">
    <property type="protein sequence ID" value="KAF3854343.1"/>
    <property type="molecule type" value="Genomic_DNA"/>
</dbReference>
<name>A0A7J5YYT8_DISMA</name>
<reference evidence="2 3" key="1">
    <citation type="submission" date="2020-03" db="EMBL/GenBank/DDBJ databases">
        <title>Dissostichus mawsoni Genome sequencing and assembly.</title>
        <authorList>
            <person name="Park H."/>
        </authorList>
    </citation>
    <scope>NUCLEOTIDE SEQUENCE [LARGE SCALE GENOMIC DNA]</scope>
    <source>
        <strain evidence="2">DM0001</strain>
        <tissue evidence="2">Muscle</tissue>
    </source>
</reference>
<organism evidence="2 3">
    <name type="scientific">Dissostichus mawsoni</name>
    <name type="common">Antarctic cod</name>
    <dbReference type="NCBI Taxonomy" id="36200"/>
    <lineage>
        <taxon>Eukaryota</taxon>
        <taxon>Metazoa</taxon>
        <taxon>Chordata</taxon>
        <taxon>Craniata</taxon>
        <taxon>Vertebrata</taxon>
        <taxon>Euteleostomi</taxon>
        <taxon>Actinopterygii</taxon>
        <taxon>Neopterygii</taxon>
        <taxon>Teleostei</taxon>
        <taxon>Neoteleostei</taxon>
        <taxon>Acanthomorphata</taxon>
        <taxon>Eupercaria</taxon>
        <taxon>Perciformes</taxon>
        <taxon>Notothenioidei</taxon>
        <taxon>Nototheniidae</taxon>
        <taxon>Dissostichus</taxon>
    </lineage>
</organism>
<feature type="region of interest" description="Disordered" evidence="1">
    <location>
        <begin position="22"/>
        <end position="54"/>
    </location>
</feature>
<dbReference type="OrthoDB" id="10530833at2759"/>
<gene>
    <name evidence="2" type="ORF">F7725_022398</name>
</gene>
<accession>A0A7J5YYT8</accession>
<protein>
    <submittedName>
        <fullName evidence="2">Uncharacterized protein</fullName>
    </submittedName>
</protein>
<feature type="compositionally biased region" description="Basic and acidic residues" evidence="1">
    <location>
        <begin position="39"/>
        <end position="50"/>
    </location>
</feature>
<evidence type="ECO:0000313" key="2">
    <source>
        <dbReference type="EMBL" id="KAF3854343.1"/>
    </source>
</evidence>